<dbReference type="AlphaFoldDB" id="D8RZ22"/>
<protein>
    <recommendedName>
        <fullName evidence="8">S-acyltransferase</fullName>
        <ecNumber evidence="8">2.3.1.225</ecNumber>
    </recommendedName>
    <alternativeName>
        <fullName evidence="8">Palmitoyltransferase</fullName>
    </alternativeName>
</protein>
<evidence type="ECO:0000256" key="1">
    <source>
        <dbReference type="ARBA" id="ARBA00004141"/>
    </source>
</evidence>
<proteinExistence type="inferred from homology"/>
<dbReference type="STRING" id="88036.D8RZ22"/>
<dbReference type="InterPro" id="IPR039859">
    <property type="entry name" value="PFA4/ZDH16/20/ERF2-like"/>
</dbReference>
<dbReference type="InParanoid" id="D8RZ22"/>
<dbReference type="GO" id="GO:0006612">
    <property type="term" value="P:protein targeting to membrane"/>
    <property type="evidence" value="ECO:0000318"/>
    <property type="project" value="GO_Central"/>
</dbReference>
<dbReference type="GO" id="GO:0005783">
    <property type="term" value="C:endoplasmic reticulum"/>
    <property type="evidence" value="ECO:0000318"/>
    <property type="project" value="GO_Central"/>
</dbReference>
<comment type="similarity">
    <text evidence="2 8">Belongs to the DHHC palmitoyltransferase family.</text>
</comment>
<evidence type="ECO:0000256" key="5">
    <source>
        <dbReference type="ARBA" id="ARBA00022989"/>
    </source>
</evidence>
<comment type="domain">
    <text evidence="8">The DHHC domain is required for palmitoyltransferase activity.</text>
</comment>
<feature type="transmembrane region" description="Helical" evidence="8">
    <location>
        <begin position="142"/>
        <end position="165"/>
    </location>
</feature>
<dbReference type="KEGG" id="smo:SELMODRAFT_416365"/>
<dbReference type="Pfam" id="PF01529">
    <property type="entry name" value="DHHC"/>
    <property type="match status" value="1"/>
</dbReference>
<evidence type="ECO:0000256" key="4">
    <source>
        <dbReference type="ARBA" id="ARBA00022692"/>
    </source>
</evidence>
<dbReference type="PANTHER" id="PTHR12246">
    <property type="entry name" value="PALMITOYLTRANSFERASE ZDHHC16"/>
    <property type="match status" value="1"/>
</dbReference>
<evidence type="ECO:0000256" key="6">
    <source>
        <dbReference type="ARBA" id="ARBA00023136"/>
    </source>
</evidence>
<keyword evidence="7 8" id="KW-0012">Acyltransferase</keyword>
<dbReference type="InterPro" id="IPR001594">
    <property type="entry name" value="Palmitoyltrfase_DHHC"/>
</dbReference>
<dbReference type="GO" id="GO:0019706">
    <property type="term" value="F:protein-cysteine S-palmitoyltransferase activity"/>
    <property type="evidence" value="ECO:0000318"/>
    <property type="project" value="GO_Central"/>
</dbReference>
<gene>
    <name evidence="10" type="ORF">SELMODRAFT_416365</name>
</gene>
<dbReference type="PROSITE" id="PS50216">
    <property type="entry name" value="DHHC"/>
    <property type="match status" value="1"/>
</dbReference>
<name>D8RZ22_SELML</name>
<evidence type="ECO:0000256" key="3">
    <source>
        <dbReference type="ARBA" id="ARBA00022679"/>
    </source>
</evidence>
<feature type="transmembrane region" description="Helical" evidence="8">
    <location>
        <begin position="42"/>
        <end position="64"/>
    </location>
</feature>
<dbReference type="HOGENOM" id="CLU_027721_7_0_1"/>
<evidence type="ECO:0000313" key="10">
    <source>
        <dbReference type="EMBL" id="EFJ22533.1"/>
    </source>
</evidence>
<keyword evidence="3 8" id="KW-0808">Transferase</keyword>
<comment type="subcellular location">
    <subcellularLocation>
        <location evidence="1">Membrane</location>
        <topology evidence="1">Multi-pass membrane protein</topology>
    </subcellularLocation>
</comment>
<dbReference type="Proteomes" id="UP000001514">
    <property type="component" value="Unassembled WGS sequence"/>
</dbReference>
<dbReference type="EMBL" id="GL377595">
    <property type="protein sequence ID" value="EFJ22533.1"/>
    <property type="molecule type" value="Genomic_DNA"/>
</dbReference>
<evidence type="ECO:0000256" key="8">
    <source>
        <dbReference type="RuleBase" id="RU079119"/>
    </source>
</evidence>
<evidence type="ECO:0000259" key="9">
    <source>
        <dbReference type="Pfam" id="PF01529"/>
    </source>
</evidence>
<keyword evidence="4 8" id="KW-0812">Transmembrane</keyword>
<comment type="catalytic activity">
    <reaction evidence="8">
        <text>L-cysteinyl-[protein] + hexadecanoyl-CoA = S-hexadecanoyl-L-cysteinyl-[protein] + CoA</text>
        <dbReference type="Rhea" id="RHEA:36683"/>
        <dbReference type="Rhea" id="RHEA-COMP:10131"/>
        <dbReference type="Rhea" id="RHEA-COMP:11032"/>
        <dbReference type="ChEBI" id="CHEBI:29950"/>
        <dbReference type="ChEBI" id="CHEBI:57287"/>
        <dbReference type="ChEBI" id="CHEBI:57379"/>
        <dbReference type="ChEBI" id="CHEBI:74151"/>
        <dbReference type="EC" id="2.3.1.225"/>
    </reaction>
</comment>
<reference evidence="10 11" key="1">
    <citation type="journal article" date="2011" name="Science">
        <title>The Selaginella genome identifies genetic changes associated with the evolution of vascular plants.</title>
        <authorList>
            <person name="Banks J.A."/>
            <person name="Nishiyama T."/>
            <person name="Hasebe M."/>
            <person name="Bowman J.L."/>
            <person name="Gribskov M."/>
            <person name="dePamphilis C."/>
            <person name="Albert V.A."/>
            <person name="Aono N."/>
            <person name="Aoyama T."/>
            <person name="Ambrose B.A."/>
            <person name="Ashton N.W."/>
            <person name="Axtell M.J."/>
            <person name="Barker E."/>
            <person name="Barker M.S."/>
            <person name="Bennetzen J.L."/>
            <person name="Bonawitz N.D."/>
            <person name="Chapple C."/>
            <person name="Cheng C."/>
            <person name="Correa L.G."/>
            <person name="Dacre M."/>
            <person name="DeBarry J."/>
            <person name="Dreyer I."/>
            <person name="Elias M."/>
            <person name="Engstrom E.M."/>
            <person name="Estelle M."/>
            <person name="Feng L."/>
            <person name="Finet C."/>
            <person name="Floyd S.K."/>
            <person name="Frommer W.B."/>
            <person name="Fujita T."/>
            <person name="Gramzow L."/>
            <person name="Gutensohn M."/>
            <person name="Harholt J."/>
            <person name="Hattori M."/>
            <person name="Heyl A."/>
            <person name="Hirai T."/>
            <person name="Hiwatashi Y."/>
            <person name="Ishikawa M."/>
            <person name="Iwata M."/>
            <person name="Karol K.G."/>
            <person name="Koehler B."/>
            <person name="Kolukisaoglu U."/>
            <person name="Kubo M."/>
            <person name="Kurata T."/>
            <person name="Lalonde S."/>
            <person name="Li K."/>
            <person name="Li Y."/>
            <person name="Litt A."/>
            <person name="Lyons E."/>
            <person name="Manning G."/>
            <person name="Maruyama T."/>
            <person name="Michael T.P."/>
            <person name="Mikami K."/>
            <person name="Miyazaki S."/>
            <person name="Morinaga S."/>
            <person name="Murata T."/>
            <person name="Mueller-Roeber B."/>
            <person name="Nelson D.R."/>
            <person name="Obara M."/>
            <person name="Oguri Y."/>
            <person name="Olmstead R.G."/>
            <person name="Onodera N."/>
            <person name="Petersen B.L."/>
            <person name="Pils B."/>
            <person name="Prigge M."/>
            <person name="Rensing S.A."/>
            <person name="Riano-Pachon D.M."/>
            <person name="Roberts A.W."/>
            <person name="Sato Y."/>
            <person name="Scheller H.V."/>
            <person name="Schulz B."/>
            <person name="Schulz C."/>
            <person name="Shakirov E.V."/>
            <person name="Shibagaki N."/>
            <person name="Shinohara N."/>
            <person name="Shippen D.E."/>
            <person name="Soerensen I."/>
            <person name="Sotooka R."/>
            <person name="Sugimoto N."/>
            <person name="Sugita M."/>
            <person name="Sumikawa N."/>
            <person name="Tanurdzic M."/>
            <person name="Theissen G."/>
            <person name="Ulvskov P."/>
            <person name="Wakazuki S."/>
            <person name="Weng J.K."/>
            <person name="Willats W.W."/>
            <person name="Wipf D."/>
            <person name="Wolf P.G."/>
            <person name="Yang L."/>
            <person name="Zimmer A.D."/>
            <person name="Zhu Q."/>
            <person name="Mitros T."/>
            <person name="Hellsten U."/>
            <person name="Loque D."/>
            <person name="Otillar R."/>
            <person name="Salamov A."/>
            <person name="Schmutz J."/>
            <person name="Shapiro H."/>
            <person name="Lindquist E."/>
            <person name="Lucas S."/>
            <person name="Rokhsar D."/>
            <person name="Grigoriev I.V."/>
        </authorList>
    </citation>
    <scope>NUCLEOTIDE SEQUENCE [LARGE SCALE GENOMIC DNA]</scope>
</reference>
<sequence>MGYRSCLSLPVAVVLMLVGFVYYTVVFLVLDPWLDLATANGLANALAFTATTLMALVSYALAILRDPGEIPSSYLPDVEDSQQAPLQEVKRKGGDLRYCQKCRVYKPPRAHHCRVCKRCVLRMDHHCLWINNCVGHNNYKSFFLFVLYITSACIYSLVVLGFHAVDEFERALEVVAVEDDAAIVQPVKASVATASLLKIICGIVVIPLSVALSGLLVWHIYLSLHNRTTIEYYEGVRAKWLAHTSGPYSHPYDLGALSNILVLYVQVLGPKASCWFCPMAVGHIGSGLHFKTSGNAAGKL</sequence>
<keyword evidence="6 8" id="KW-0472">Membrane</keyword>
<accession>D8RZ22</accession>
<dbReference type="OrthoDB" id="331948at2759"/>
<dbReference type="GO" id="GO:0005794">
    <property type="term" value="C:Golgi apparatus"/>
    <property type="evidence" value="ECO:0000318"/>
    <property type="project" value="GO_Central"/>
</dbReference>
<feature type="transmembrane region" description="Helical" evidence="8">
    <location>
        <begin position="7"/>
        <end position="30"/>
    </location>
</feature>
<feature type="transmembrane region" description="Helical" evidence="8">
    <location>
        <begin position="196"/>
        <end position="218"/>
    </location>
</feature>
<dbReference type="OMA" id="VAVQTFH"/>
<dbReference type="FunCoup" id="D8RZ22">
    <property type="interactions" value="2458"/>
</dbReference>
<dbReference type="Gramene" id="EFJ22533">
    <property type="protein sequence ID" value="EFJ22533"/>
    <property type="gene ID" value="SELMODRAFT_416365"/>
</dbReference>
<dbReference type="GO" id="GO:0016020">
    <property type="term" value="C:membrane"/>
    <property type="evidence" value="ECO:0007669"/>
    <property type="project" value="UniProtKB-SubCell"/>
</dbReference>
<evidence type="ECO:0000313" key="11">
    <source>
        <dbReference type="Proteomes" id="UP000001514"/>
    </source>
</evidence>
<evidence type="ECO:0000256" key="7">
    <source>
        <dbReference type="ARBA" id="ARBA00023315"/>
    </source>
</evidence>
<keyword evidence="11" id="KW-1185">Reference proteome</keyword>
<dbReference type="eggNOG" id="KOG1315">
    <property type="taxonomic scope" value="Eukaryota"/>
</dbReference>
<organism evidence="11">
    <name type="scientific">Selaginella moellendorffii</name>
    <name type="common">Spikemoss</name>
    <dbReference type="NCBI Taxonomy" id="88036"/>
    <lineage>
        <taxon>Eukaryota</taxon>
        <taxon>Viridiplantae</taxon>
        <taxon>Streptophyta</taxon>
        <taxon>Embryophyta</taxon>
        <taxon>Tracheophyta</taxon>
        <taxon>Lycopodiopsida</taxon>
        <taxon>Selaginellales</taxon>
        <taxon>Selaginellaceae</taxon>
        <taxon>Selaginella</taxon>
    </lineage>
</organism>
<feature type="domain" description="Palmitoyltransferase DHHC" evidence="9">
    <location>
        <begin position="95"/>
        <end position="234"/>
    </location>
</feature>
<dbReference type="EC" id="2.3.1.225" evidence="8"/>
<evidence type="ECO:0000256" key="2">
    <source>
        <dbReference type="ARBA" id="ARBA00008574"/>
    </source>
</evidence>
<keyword evidence="5 8" id="KW-1133">Transmembrane helix</keyword>